<dbReference type="AlphaFoldDB" id="A0AAV3PFS2"/>
<evidence type="ECO:0000256" key="1">
    <source>
        <dbReference type="SAM" id="MobiDB-lite"/>
    </source>
</evidence>
<dbReference type="EMBL" id="BAABME010017131">
    <property type="protein sequence ID" value="GAA0148887.1"/>
    <property type="molecule type" value="Genomic_DNA"/>
</dbReference>
<evidence type="ECO:0000313" key="3">
    <source>
        <dbReference type="Proteomes" id="UP001454036"/>
    </source>
</evidence>
<feature type="compositionally biased region" description="Basic and acidic residues" evidence="1">
    <location>
        <begin position="119"/>
        <end position="128"/>
    </location>
</feature>
<name>A0AAV3PFS2_LITER</name>
<feature type="region of interest" description="Disordered" evidence="1">
    <location>
        <begin position="99"/>
        <end position="157"/>
    </location>
</feature>
<keyword evidence="3" id="KW-1185">Reference proteome</keyword>
<protein>
    <submittedName>
        <fullName evidence="2">Uncharacterized protein</fullName>
    </submittedName>
</protein>
<organism evidence="2 3">
    <name type="scientific">Lithospermum erythrorhizon</name>
    <name type="common">Purple gromwell</name>
    <name type="synonym">Lithospermum officinale var. erythrorhizon</name>
    <dbReference type="NCBI Taxonomy" id="34254"/>
    <lineage>
        <taxon>Eukaryota</taxon>
        <taxon>Viridiplantae</taxon>
        <taxon>Streptophyta</taxon>
        <taxon>Embryophyta</taxon>
        <taxon>Tracheophyta</taxon>
        <taxon>Spermatophyta</taxon>
        <taxon>Magnoliopsida</taxon>
        <taxon>eudicotyledons</taxon>
        <taxon>Gunneridae</taxon>
        <taxon>Pentapetalae</taxon>
        <taxon>asterids</taxon>
        <taxon>lamiids</taxon>
        <taxon>Boraginales</taxon>
        <taxon>Boraginaceae</taxon>
        <taxon>Boraginoideae</taxon>
        <taxon>Lithospermeae</taxon>
        <taxon>Lithospermum</taxon>
    </lineage>
</organism>
<evidence type="ECO:0000313" key="2">
    <source>
        <dbReference type="EMBL" id="GAA0148887.1"/>
    </source>
</evidence>
<reference evidence="2 3" key="1">
    <citation type="submission" date="2024-01" db="EMBL/GenBank/DDBJ databases">
        <title>The complete chloroplast genome sequence of Lithospermum erythrorhizon: insights into the phylogenetic relationship among Boraginaceae species and the maternal lineages of purple gromwells.</title>
        <authorList>
            <person name="Okada T."/>
            <person name="Watanabe K."/>
        </authorList>
    </citation>
    <scope>NUCLEOTIDE SEQUENCE [LARGE SCALE GENOMIC DNA]</scope>
</reference>
<dbReference type="PANTHER" id="PTHR47481:SF43">
    <property type="entry name" value="RETROTRANSPOSON COPIA-LIKE N-TERMINAL DOMAIN-CONTAINING PROTEIN"/>
    <property type="match status" value="1"/>
</dbReference>
<proteinExistence type="predicted"/>
<sequence length="256" mass="27888">MSFLIFSLSKETIPLAVGKQSSRAIWVALKIASANPSFSSHLCLQDKLINLKQNNLPIAAYLQQAKTTYDALAAMGKQPPHDVFLICILKGLHLHTPVEPSSSGILPTPPPTAQFSSRDQGHFRDRGRSSRGHFARGSGRHSSNDRKPSTQSHWHSSADQHKSRCFICESILHLANSCPHRSNAPQANYAAPAYQSNSYTPSFVSSYAPWVPDTGASYYVSPDLAAFLQPEVYNGADCLQVANGPGYPSPSAIRNE</sequence>
<accession>A0AAV3PFS2</accession>
<dbReference type="Proteomes" id="UP001454036">
    <property type="component" value="Unassembled WGS sequence"/>
</dbReference>
<comment type="caution">
    <text evidence="2">The sequence shown here is derived from an EMBL/GenBank/DDBJ whole genome shotgun (WGS) entry which is preliminary data.</text>
</comment>
<dbReference type="PANTHER" id="PTHR47481">
    <property type="match status" value="1"/>
</dbReference>
<gene>
    <name evidence="2" type="ORF">LIER_36819</name>
</gene>